<dbReference type="CDD" id="cd03452">
    <property type="entry name" value="MaoC_C"/>
    <property type="match status" value="1"/>
</dbReference>
<dbReference type="InterPro" id="IPR015590">
    <property type="entry name" value="Aldehyde_DH_dom"/>
</dbReference>
<reference evidence="4 5" key="1">
    <citation type="submission" date="2023-09" db="EMBL/GenBank/DDBJ databases">
        <title>Xinfangfangia sedmenti sp. nov., isolated the sedment.</title>
        <authorList>
            <person name="Xu L."/>
        </authorList>
    </citation>
    <scope>NUCLEOTIDE SEQUENCE [LARGE SCALE GENOMIC DNA]</scope>
    <source>
        <strain evidence="4 5">LG-4</strain>
    </source>
</reference>
<dbReference type="Pfam" id="PF01575">
    <property type="entry name" value="MaoC_dehydratas"/>
    <property type="match status" value="1"/>
</dbReference>
<dbReference type="EMBL" id="JAVKPH010000022">
    <property type="protein sequence ID" value="MDR5654170.1"/>
    <property type="molecule type" value="Genomic_DNA"/>
</dbReference>
<dbReference type="RefSeq" id="WP_310458344.1">
    <property type="nucleotide sequence ID" value="NZ_JAVKPH010000022.1"/>
</dbReference>
<dbReference type="InterPro" id="IPR016162">
    <property type="entry name" value="Ald_DH_N"/>
</dbReference>
<dbReference type="SUPFAM" id="SSF54637">
    <property type="entry name" value="Thioesterase/thiol ester dehydrase-isomerase"/>
    <property type="match status" value="1"/>
</dbReference>
<accession>A0ABU1FBB6</accession>
<feature type="domain" description="Aldehyde dehydrogenase" evidence="2">
    <location>
        <begin position="27"/>
        <end position="508"/>
    </location>
</feature>
<dbReference type="NCBIfam" id="TIGR02278">
    <property type="entry name" value="PaaN-DH"/>
    <property type="match status" value="1"/>
</dbReference>
<dbReference type="Proteomes" id="UP001247754">
    <property type="component" value="Unassembled WGS sequence"/>
</dbReference>
<dbReference type="Pfam" id="PF00171">
    <property type="entry name" value="Aldedh"/>
    <property type="match status" value="1"/>
</dbReference>
<keyword evidence="1" id="KW-0560">Oxidoreductase</keyword>
<dbReference type="SUPFAM" id="SSF53720">
    <property type="entry name" value="ALDH-like"/>
    <property type="match status" value="1"/>
</dbReference>
<organism evidence="4 5">
    <name type="scientific">Ruixingdingia sedimenti</name>
    <dbReference type="NCBI Taxonomy" id="3073604"/>
    <lineage>
        <taxon>Bacteria</taxon>
        <taxon>Pseudomonadati</taxon>
        <taxon>Pseudomonadota</taxon>
        <taxon>Alphaproteobacteria</taxon>
        <taxon>Rhodobacterales</taxon>
        <taxon>Paracoccaceae</taxon>
        <taxon>Ruixingdingia</taxon>
    </lineage>
</organism>
<protein>
    <submittedName>
        <fullName evidence="4">Phenylacetic acid degradation bifunctional protein PaaZ</fullName>
    </submittedName>
</protein>
<name>A0ABU1FBB6_9RHOB</name>
<comment type="caution">
    <text evidence="4">The sequence shown here is derived from an EMBL/GenBank/DDBJ whole genome shotgun (WGS) entry which is preliminary data.</text>
</comment>
<dbReference type="Gene3D" id="3.40.605.10">
    <property type="entry name" value="Aldehyde Dehydrogenase, Chain A, domain 1"/>
    <property type="match status" value="1"/>
</dbReference>
<dbReference type="InterPro" id="IPR029069">
    <property type="entry name" value="HotDog_dom_sf"/>
</dbReference>
<dbReference type="PANTHER" id="PTHR43111">
    <property type="entry name" value="ALDEHYDE DEHYDROGENASE B-RELATED"/>
    <property type="match status" value="1"/>
</dbReference>
<proteinExistence type="predicted"/>
<keyword evidence="5" id="KW-1185">Reference proteome</keyword>
<evidence type="ECO:0000256" key="1">
    <source>
        <dbReference type="ARBA" id="ARBA00023002"/>
    </source>
</evidence>
<dbReference type="InterPro" id="IPR002539">
    <property type="entry name" value="MaoC-like_dom"/>
</dbReference>
<evidence type="ECO:0000259" key="2">
    <source>
        <dbReference type="Pfam" id="PF00171"/>
    </source>
</evidence>
<dbReference type="PANTHER" id="PTHR43111:SF1">
    <property type="entry name" value="ALDEHYDE DEHYDROGENASE B-RELATED"/>
    <property type="match status" value="1"/>
</dbReference>
<dbReference type="Gene3D" id="3.10.129.10">
    <property type="entry name" value="Hotdog Thioesterase"/>
    <property type="match status" value="1"/>
</dbReference>
<dbReference type="InterPro" id="IPR011966">
    <property type="entry name" value="PaaN-DH"/>
</dbReference>
<evidence type="ECO:0000313" key="5">
    <source>
        <dbReference type="Proteomes" id="UP001247754"/>
    </source>
</evidence>
<evidence type="ECO:0000313" key="4">
    <source>
        <dbReference type="EMBL" id="MDR5654170.1"/>
    </source>
</evidence>
<gene>
    <name evidence="4" type="primary">paaZ</name>
    <name evidence="4" type="ORF">RGD00_16265</name>
</gene>
<evidence type="ECO:0000259" key="3">
    <source>
        <dbReference type="Pfam" id="PF01575"/>
    </source>
</evidence>
<feature type="domain" description="MaoC-like" evidence="3">
    <location>
        <begin position="547"/>
        <end position="657"/>
    </location>
</feature>
<dbReference type="InterPro" id="IPR016163">
    <property type="entry name" value="Ald_DH_C"/>
</dbReference>
<sequence length="690" mass="73525">MNAPARQPRRLESYVCGGWTPGQKEGQVLHDAATGDPVAFIDSTGLDFAAVLDHGRRVAGPRLRAMSFHDRAGMLKDLGLALMARKEEFYAESYRTGATRPDGWVDIEGGIGTMLTFASKGRRELPNTRVLTDGEIEVLSKDGSFVAQHILSPLQGVAVHINAFNFPVWGMLEKIAPTLLAGVPCVVKPASQTAYLTELVVRRIVETGILPEGALQLICGSVGDLLDHVTGQDAVTFTGSATTGRKLKAHPAIVANSVRFTMEADSLNAAILGPDAVAGTPEFDLFVKEVAREMTSKAGQKCTAIRRVVAPRAQVDALVAALRDRLGKTAPGLPDAEETRMGPLASLDQRDEVRARIRDLQAAAEIVAGNPDDVRTASGDAGKGAFLNPVLLYAGNPFAAQAVHEVEAFGPVSTVLPYDTLDEAVELARLGKGSLVSSVFTDDPGVAEEVVLGVAPFHGRVLIGNRGSAKTSTGHGSPLAGLVHGGPGRAGGGEEMGGIRGVKHYMQRTAVQGTPRLLSAVTGRWIEGAEARHDVHPFRKSLAELRIGDQLITEKRTVTLEDVEHFAHFTGDTFYAHMDAAAARANPFFDDRVAHGYLIASFAAGLFVEPNPGPVLANYGVDSLRFLTPVYFGDTLQVRLTCKEINPRANADHGEVRWDCQVTNQNGAVVAQYDVLTMVAKVWPPAQAAG</sequence>
<dbReference type="InterPro" id="IPR016161">
    <property type="entry name" value="Ald_DH/histidinol_DH"/>
</dbReference>
<dbReference type="Gene3D" id="3.40.309.10">
    <property type="entry name" value="Aldehyde Dehydrogenase, Chain A, domain 2"/>
    <property type="match status" value="1"/>
</dbReference>
<dbReference type="NCBIfam" id="NF008868">
    <property type="entry name" value="PRK11903.1"/>
    <property type="match status" value="1"/>
</dbReference>
<dbReference type="CDD" id="cd07128">
    <property type="entry name" value="ALDH_MaoC-N"/>
    <property type="match status" value="1"/>
</dbReference>